<dbReference type="AlphaFoldDB" id="A0AA39IQV8"/>
<dbReference type="InterPro" id="IPR011042">
    <property type="entry name" value="6-blade_b-propeller_TolB-like"/>
</dbReference>
<dbReference type="EMBL" id="JAUCMV010000001">
    <property type="protein sequence ID" value="KAK0428036.1"/>
    <property type="molecule type" value="Genomic_DNA"/>
</dbReference>
<evidence type="ECO:0008006" key="5">
    <source>
        <dbReference type="Google" id="ProtNLM"/>
    </source>
</evidence>
<dbReference type="PANTHER" id="PTHR36842:SF1">
    <property type="entry name" value="PROTEIN TOLB"/>
    <property type="match status" value="1"/>
</dbReference>
<keyword evidence="2" id="KW-0732">Signal</keyword>
<evidence type="ECO:0000256" key="2">
    <source>
        <dbReference type="SAM" id="SignalP"/>
    </source>
</evidence>
<evidence type="ECO:0000256" key="1">
    <source>
        <dbReference type="ARBA" id="ARBA00009820"/>
    </source>
</evidence>
<gene>
    <name evidence="3" type="ORF">QR680_010558</name>
</gene>
<name>A0AA39IQV8_9BILA</name>
<feature type="chain" id="PRO_5041228224" description="Dipeptidylpeptidase IV N-terminal domain-containing protein" evidence="2">
    <location>
        <begin position="18"/>
        <end position="629"/>
    </location>
</feature>
<evidence type="ECO:0000313" key="4">
    <source>
        <dbReference type="Proteomes" id="UP001175271"/>
    </source>
</evidence>
<dbReference type="Gene3D" id="2.120.10.30">
    <property type="entry name" value="TolB, C-terminal domain"/>
    <property type="match status" value="3"/>
</dbReference>
<dbReference type="PANTHER" id="PTHR36842">
    <property type="entry name" value="PROTEIN TOLB HOMOLOG"/>
    <property type="match status" value="1"/>
</dbReference>
<organism evidence="3 4">
    <name type="scientific">Steinernema hermaphroditum</name>
    <dbReference type="NCBI Taxonomy" id="289476"/>
    <lineage>
        <taxon>Eukaryota</taxon>
        <taxon>Metazoa</taxon>
        <taxon>Ecdysozoa</taxon>
        <taxon>Nematoda</taxon>
        <taxon>Chromadorea</taxon>
        <taxon>Rhabditida</taxon>
        <taxon>Tylenchina</taxon>
        <taxon>Panagrolaimomorpha</taxon>
        <taxon>Strongyloidoidea</taxon>
        <taxon>Steinernematidae</taxon>
        <taxon>Steinernema</taxon>
    </lineage>
</organism>
<protein>
    <recommendedName>
        <fullName evidence="5">Dipeptidylpeptidase IV N-terminal domain-containing protein</fullName>
    </recommendedName>
</protein>
<comment type="similarity">
    <text evidence="1">Belongs to the TolB family.</text>
</comment>
<comment type="caution">
    <text evidence="3">The sequence shown here is derived from an EMBL/GenBank/DDBJ whole genome shotgun (WGS) entry which is preliminary data.</text>
</comment>
<keyword evidence="4" id="KW-1185">Reference proteome</keyword>
<sequence length="629" mass="70828">MRLAAAWSLFFVGLVWGDQTLIQRYQLPAKDIQQIVVSSNGRDILFTAGGSFANSQRCPQIYHMDIVNGVDSVKRVSTGLGAALDPNFLADGSGYVYSSSFEFNNITSCGNTVKPHFFSIYRTDSHGNIIRRLASRSTHPVVSADGTRIVYLYKNQIWSMNAVTGKEKTQLTLFPIYGTKTDLRVGAKGHHIFFAQEKRGHKTCYKINMDGSDLESIECRHHWKGLKDVIPTQSRILYVSPNGEYVVYTDSKKEGIFVYREGNFDYELREPVPIENDLSLPEEKHLKNIKQLTFGGQNAEGYFSFDDQSIVLQATGPSRYGTTCDQIYRLELYPTPTKETPLKRLSTGLGACTCAYFHPNGETTIHASTFLNASFDKHTANSCPPKKCHSDESRKDPVLKTLCNTSYVWDLFPDYDIFKVNKYGNIISQLTNTPGYDAEGAVSPDGKHIVFMSVRTGDPELWIMDFDGSNQRQLTFELGYDGGPFFSPDGTKIGFRASRPKTEEEIEKYKLLLKYDLVEPLAMELFTINVDGTGLRQITKLGGSNWAPFYLNDNKRIIFSTNFNASFFGAFDLYVINEDGSGLERVTYNKNGFDAFPMMSHKGDKLIWGSSRNGRDPTELNLFLADWVD</sequence>
<proteinExistence type="inferred from homology"/>
<evidence type="ECO:0000313" key="3">
    <source>
        <dbReference type="EMBL" id="KAK0428036.1"/>
    </source>
</evidence>
<dbReference type="InterPro" id="IPR011659">
    <property type="entry name" value="WD40"/>
</dbReference>
<feature type="signal peptide" evidence="2">
    <location>
        <begin position="1"/>
        <end position="17"/>
    </location>
</feature>
<dbReference type="Pfam" id="PF07676">
    <property type="entry name" value="PD40"/>
    <property type="match status" value="2"/>
</dbReference>
<accession>A0AA39IQV8</accession>
<reference evidence="3" key="1">
    <citation type="submission" date="2023-06" db="EMBL/GenBank/DDBJ databases">
        <title>Genomic analysis of the entomopathogenic nematode Steinernema hermaphroditum.</title>
        <authorList>
            <person name="Schwarz E.M."/>
            <person name="Heppert J.K."/>
            <person name="Baniya A."/>
            <person name="Schwartz H.T."/>
            <person name="Tan C.-H."/>
            <person name="Antoshechkin I."/>
            <person name="Sternberg P.W."/>
            <person name="Goodrich-Blair H."/>
            <person name="Dillman A.R."/>
        </authorList>
    </citation>
    <scope>NUCLEOTIDE SEQUENCE</scope>
    <source>
        <strain evidence="3">PS9179</strain>
        <tissue evidence="3">Whole animal</tissue>
    </source>
</reference>
<dbReference type="SUPFAM" id="SSF82171">
    <property type="entry name" value="DPP6 N-terminal domain-like"/>
    <property type="match status" value="2"/>
</dbReference>
<dbReference type="Proteomes" id="UP001175271">
    <property type="component" value="Unassembled WGS sequence"/>
</dbReference>